<dbReference type="InterPro" id="IPR040321">
    <property type="entry name" value="SCD2-like"/>
</dbReference>
<dbReference type="Proteomes" id="UP001419268">
    <property type="component" value="Unassembled WGS sequence"/>
</dbReference>
<proteinExistence type="predicted"/>
<dbReference type="AlphaFoldDB" id="A0AAP0E339"/>
<feature type="region of interest" description="Disordered" evidence="1">
    <location>
        <begin position="105"/>
        <end position="133"/>
    </location>
</feature>
<organism evidence="2 3">
    <name type="scientific">Stephania cephalantha</name>
    <dbReference type="NCBI Taxonomy" id="152367"/>
    <lineage>
        <taxon>Eukaryota</taxon>
        <taxon>Viridiplantae</taxon>
        <taxon>Streptophyta</taxon>
        <taxon>Embryophyta</taxon>
        <taxon>Tracheophyta</taxon>
        <taxon>Spermatophyta</taxon>
        <taxon>Magnoliopsida</taxon>
        <taxon>Ranunculales</taxon>
        <taxon>Menispermaceae</taxon>
        <taxon>Menispermoideae</taxon>
        <taxon>Cissampelideae</taxon>
        <taxon>Stephania</taxon>
    </lineage>
</organism>
<dbReference type="PANTHER" id="PTHR31762">
    <property type="entry name" value="FAS-BINDING FACTOR-LIKE PROTEIN"/>
    <property type="match status" value="1"/>
</dbReference>
<accession>A0AAP0E339</accession>
<feature type="compositionally biased region" description="Acidic residues" evidence="1">
    <location>
        <begin position="69"/>
        <end position="85"/>
    </location>
</feature>
<comment type="caution">
    <text evidence="2">The sequence shown here is derived from an EMBL/GenBank/DDBJ whole genome shotgun (WGS) entry which is preliminary data.</text>
</comment>
<dbReference type="PANTHER" id="PTHR31762:SF10">
    <property type="entry name" value="FAS-BINDING FACTOR-LIKE PROTEIN"/>
    <property type="match status" value="1"/>
</dbReference>
<protein>
    <submittedName>
        <fullName evidence="2">Uncharacterized protein</fullName>
    </submittedName>
</protein>
<name>A0AAP0E339_9MAGN</name>
<feature type="compositionally biased region" description="Low complexity" evidence="1">
    <location>
        <begin position="50"/>
        <end position="66"/>
    </location>
</feature>
<evidence type="ECO:0000256" key="1">
    <source>
        <dbReference type="SAM" id="MobiDB-lite"/>
    </source>
</evidence>
<feature type="compositionally biased region" description="Basic and acidic residues" evidence="1">
    <location>
        <begin position="209"/>
        <end position="228"/>
    </location>
</feature>
<evidence type="ECO:0000313" key="3">
    <source>
        <dbReference type="Proteomes" id="UP001419268"/>
    </source>
</evidence>
<feature type="compositionally biased region" description="Polar residues" evidence="1">
    <location>
        <begin position="119"/>
        <end position="131"/>
    </location>
</feature>
<feature type="compositionally biased region" description="Basic and acidic residues" evidence="1">
    <location>
        <begin position="166"/>
        <end position="179"/>
    </location>
</feature>
<sequence length="317" mass="35090">MDRMSRHPVYTRQRSNASSVSGAPSSPTMSPMHRHVRSGSSGVTNFRRTQNQAAKAAAQRLAQVMANQTDDDGGEDEDEDDDDLSFDYSLNPVLGVGLSSVRAAPPRSHALGRNPAEQLVSTRSTLSSRPSVKTAALPSAVPIMLRPPTSMAENPVGARKAMPVHTRKDSYSRRDKRAPFDMGASNIRGTDEDFEDEASSSGEDIASELSREEATFRQQEGLKNERETTSRVEEWIKTRDKVATKPSPRISSLRYNPSVRLEAETARDKAASSLNEPEGDMSSLQILAKKMMLTEEEMEEVVLKRCWLARYWNLCST</sequence>
<feature type="region of interest" description="Disordered" evidence="1">
    <location>
        <begin position="146"/>
        <end position="228"/>
    </location>
</feature>
<keyword evidence="3" id="KW-1185">Reference proteome</keyword>
<feature type="compositionally biased region" description="Polar residues" evidence="1">
    <location>
        <begin position="38"/>
        <end position="49"/>
    </location>
</feature>
<evidence type="ECO:0000313" key="2">
    <source>
        <dbReference type="EMBL" id="KAK9084108.1"/>
    </source>
</evidence>
<feature type="region of interest" description="Disordered" evidence="1">
    <location>
        <begin position="1"/>
        <end position="85"/>
    </location>
</feature>
<feature type="compositionally biased region" description="Low complexity" evidence="1">
    <location>
        <begin position="15"/>
        <end position="30"/>
    </location>
</feature>
<gene>
    <name evidence="2" type="ORF">Scep_030579</name>
</gene>
<dbReference type="GO" id="GO:0000911">
    <property type="term" value="P:cytokinesis by cell plate formation"/>
    <property type="evidence" value="ECO:0007669"/>
    <property type="project" value="InterPro"/>
</dbReference>
<dbReference type="EMBL" id="JBBNAG010000013">
    <property type="protein sequence ID" value="KAK9084108.1"/>
    <property type="molecule type" value="Genomic_DNA"/>
</dbReference>
<reference evidence="2 3" key="1">
    <citation type="submission" date="2024-01" db="EMBL/GenBank/DDBJ databases">
        <title>Genome assemblies of Stephania.</title>
        <authorList>
            <person name="Yang L."/>
        </authorList>
    </citation>
    <scope>NUCLEOTIDE SEQUENCE [LARGE SCALE GENOMIC DNA]</scope>
    <source>
        <strain evidence="2">JXDWG</strain>
        <tissue evidence="2">Leaf</tissue>
    </source>
</reference>